<reference evidence="1 2" key="1">
    <citation type="submission" date="2015-04" db="EMBL/GenBank/DDBJ databases">
        <authorList>
            <person name="Syromyatnikov M.Y."/>
            <person name="Popov V.N."/>
        </authorList>
    </citation>
    <scope>NUCLEOTIDE SEQUENCE [LARGE SCALE GENOMIC DNA]</scope>
</reference>
<accession>A0A1J1I173</accession>
<proteinExistence type="predicted"/>
<evidence type="ECO:0000313" key="2">
    <source>
        <dbReference type="Proteomes" id="UP000183832"/>
    </source>
</evidence>
<sequence>MLDFTLKCCKYYEHARHIRAIYKIDRMVMRANGDQRKHLRLKGRHATHLLNYVLINNSGPFIRIVLLLDIRWNVPSFECEAEAAPAAS</sequence>
<evidence type="ECO:0000313" key="1">
    <source>
        <dbReference type="EMBL" id="CRK92590.1"/>
    </source>
</evidence>
<dbReference type="Proteomes" id="UP000183832">
    <property type="component" value="Unassembled WGS sequence"/>
</dbReference>
<name>A0A1J1I173_9DIPT</name>
<keyword evidence="2" id="KW-1185">Reference proteome</keyword>
<protein>
    <submittedName>
        <fullName evidence="1">CLUMA_CG006151, isoform A</fullName>
    </submittedName>
</protein>
<gene>
    <name evidence="1" type="ORF">CLUMA_CG006151</name>
</gene>
<dbReference type="AlphaFoldDB" id="A0A1J1I173"/>
<dbReference type="EMBL" id="CVRI01000032">
    <property type="protein sequence ID" value="CRK92590.1"/>
    <property type="molecule type" value="Genomic_DNA"/>
</dbReference>
<organism evidence="1 2">
    <name type="scientific">Clunio marinus</name>
    <dbReference type="NCBI Taxonomy" id="568069"/>
    <lineage>
        <taxon>Eukaryota</taxon>
        <taxon>Metazoa</taxon>
        <taxon>Ecdysozoa</taxon>
        <taxon>Arthropoda</taxon>
        <taxon>Hexapoda</taxon>
        <taxon>Insecta</taxon>
        <taxon>Pterygota</taxon>
        <taxon>Neoptera</taxon>
        <taxon>Endopterygota</taxon>
        <taxon>Diptera</taxon>
        <taxon>Nematocera</taxon>
        <taxon>Chironomoidea</taxon>
        <taxon>Chironomidae</taxon>
        <taxon>Clunio</taxon>
    </lineage>
</organism>